<dbReference type="InterPro" id="IPR001647">
    <property type="entry name" value="HTH_TetR"/>
</dbReference>
<dbReference type="PANTHER" id="PTHR30055">
    <property type="entry name" value="HTH-TYPE TRANSCRIPTIONAL REGULATOR RUTR"/>
    <property type="match status" value="1"/>
</dbReference>
<evidence type="ECO:0000256" key="3">
    <source>
        <dbReference type="ARBA" id="ARBA00023163"/>
    </source>
</evidence>
<dbReference type="PANTHER" id="PTHR30055:SF149">
    <property type="entry name" value="TETR-FAMILY TRANSCRIPTIONAL REGULATOR"/>
    <property type="match status" value="1"/>
</dbReference>
<dbReference type="AlphaFoldDB" id="A0A7W7VZ44"/>
<evidence type="ECO:0000256" key="2">
    <source>
        <dbReference type="ARBA" id="ARBA00023125"/>
    </source>
</evidence>
<keyword evidence="7" id="KW-1185">Reference proteome</keyword>
<protein>
    <submittedName>
        <fullName evidence="6">AcrR family transcriptional regulator</fullName>
    </submittedName>
</protein>
<dbReference type="PROSITE" id="PS50977">
    <property type="entry name" value="HTH_TETR_2"/>
    <property type="match status" value="1"/>
</dbReference>
<dbReference type="InterPro" id="IPR050109">
    <property type="entry name" value="HTH-type_TetR-like_transc_reg"/>
</dbReference>
<keyword evidence="3" id="KW-0804">Transcription</keyword>
<organism evidence="6 7">
    <name type="scientific">Kitasatospora kifunensis</name>
    <name type="common">Streptomyces kifunensis</name>
    <dbReference type="NCBI Taxonomy" id="58351"/>
    <lineage>
        <taxon>Bacteria</taxon>
        <taxon>Bacillati</taxon>
        <taxon>Actinomycetota</taxon>
        <taxon>Actinomycetes</taxon>
        <taxon>Kitasatosporales</taxon>
        <taxon>Streptomycetaceae</taxon>
        <taxon>Kitasatospora</taxon>
    </lineage>
</organism>
<dbReference type="Pfam" id="PF16859">
    <property type="entry name" value="TetR_C_11"/>
    <property type="match status" value="1"/>
</dbReference>
<keyword evidence="2 4" id="KW-0238">DNA-binding</keyword>
<reference evidence="6 7" key="1">
    <citation type="submission" date="2020-08" db="EMBL/GenBank/DDBJ databases">
        <title>Sequencing the genomes of 1000 actinobacteria strains.</title>
        <authorList>
            <person name="Klenk H.-P."/>
        </authorList>
    </citation>
    <scope>NUCLEOTIDE SEQUENCE [LARGE SCALE GENOMIC DNA]</scope>
    <source>
        <strain evidence="6 7">DSM 41654</strain>
    </source>
</reference>
<proteinExistence type="predicted"/>
<dbReference type="Proteomes" id="UP000540506">
    <property type="component" value="Unassembled WGS sequence"/>
</dbReference>
<dbReference type="SUPFAM" id="SSF48498">
    <property type="entry name" value="Tetracyclin repressor-like, C-terminal domain"/>
    <property type="match status" value="1"/>
</dbReference>
<gene>
    <name evidence="6" type="ORF">FHR34_006352</name>
</gene>
<dbReference type="InterPro" id="IPR009057">
    <property type="entry name" value="Homeodomain-like_sf"/>
</dbReference>
<dbReference type="InterPro" id="IPR011075">
    <property type="entry name" value="TetR_C"/>
</dbReference>
<dbReference type="Gene3D" id="1.10.357.10">
    <property type="entry name" value="Tetracycline Repressor, domain 2"/>
    <property type="match status" value="1"/>
</dbReference>
<feature type="domain" description="HTH tetR-type" evidence="5">
    <location>
        <begin position="17"/>
        <end position="77"/>
    </location>
</feature>
<dbReference type="SUPFAM" id="SSF46689">
    <property type="entry name" value="Homeodomain-like"/>
    <property type="match status" value="1"/>
</dbReference>
<dbReference type="InterPro" id="IPR036271">
    <property type="entry name" value="Tet_transcr_reg_TetR-rel_C_sf"/>
</dbReference>
<dbReference type="Gene3D" id="1.10.10.60">
    <property type="entry name" value="Homeodomain-like"/>
    <property type="match status" value="1"/>
</dbReference>
<accession>A0A7W7VZ44</accession>
<dbReference type="RefSeq" id="WP_184941556.1">
    <property type="nucleotide sequence ID" value="NZ_JACHJV010000001.1"/>
</dbReference>
<evidence type="ECO:0000259" key="5">
    <source>
        <dbReference type="PROSITE" id="PS50977"/>
    </source>
</evidence>
<keyword evidence="1" id="KW-0805">Transcription regulation</keyword>
<evidence type="ECO:0000256" key="4">
    <source>
        <dbReference type="PROSITE-ProRule" id="PRU00335"/>
    </source>
</evidence>
<dbReference type="GO" id="GO:0003700">
    <property type="term" value="F:DNA-binding transcription factor activity"/>
    <property type="evidence" value="ECO:0007669"/>
    <property type="project" value="TreeGrafter"/>
</dbReference>
<sequence length="198" mass="21841">MDTAAPSPPSRRSRLTPERAHELFTAVLELVKESGYEAMTMDAVAARTRSSKATLYRQWNSKPQLVAAALRHHKPGNTTGIDTGSLRGDLHELARHAEEIEPDTELIAAVSHAILRNPELGEALRETIIEPERASLTAVLERAEQRGEIRPGAAAREFVMHALVGVLPARKIIDDRFVDAEFLIRYIDAVVLPALKNS</sequence>
<evidence type="ECO:0000313" key="7">
    <source>
        <dbReference type="Proteomes" id="UP000540506"/>
    </source>
</evidence>
<evidence type="ECO:0000313" key="6">
    <source>
        <dbReference type="EMBL" id="MBB4927359.1"/>
    </source>
</evidence>
<comment type="caution">
    <text evidence="6">The sequence shown here is derived from an EMBL/GenBank/DDBJ whole genome shotgun (WGS) entry which is preliminary data.</text>
</comment>
<dbReference type="GO" id="GO:0000976">
    <property type="term" value="F:transcription cis-regulatory region binding"/>
    <property type="evidence" value="ECO:0007669"/>
    <property type="project" value="TreeGrafter"/>
</dbReference>
<name>A0A7W7VZ44_KITKI</name>
<feature type="DNA-binding region" description="H-T-H motif" evidence="4">
    <location>
        <begin position="40"/>
        <end position="59"/>
    </location>
</feature>
<dbReference type="EMBL" id="JACHJV010000001">
    <property type="protein sequence ID" value="MBB4927359.1"/>
    <property type="molecule type" value="Genomic_DNA"/>
</dbReference>
<evidence type="ECO:0000256" key="1">
    <source>
        <dbReference type="ARBA" id="ARBA00023015"/>
    </source>
</evidence>
<dbReference type="Pfam" id="PF00440">
    <property type="entry name" value="TetR_N"/>
    <property type="match status" value="1"/>
</dbReference>